<evidence type="ECO:0000256" key="2">
    <source>
        <dbReference type="SAM" id="Phobius"/>
    </source>
</evidence>
<gene>
    <name evidence="3" type="ORF">MKZ38_005171</name>
</gene>
<feature type="compositionally biased region" description="Polar residues" evidence="1">
    <location>
        <begin position="23"/>
        <end position="44"/>
    </location>
</feature>
<dbReference type="AlphaFoldDB" id="A0AAD5RWA2"/>
<accession>A0AAD5RWA2</accession>
<evidence type="ECO:0000256" key="1">
    <source>
        <dbReference type="SAM" id="MobiDB-lite"/>
    </source>
</evidence>
<evidence type="ECO:0000313" key="4">
    <source>
        <dbReference type="Proteomes" id="UP001201980"/>
    </source>
</evidence>
<feature type="transmembrane region" description="Helical" evidence="2">
    <location>
        <begin position="253"/>
        <end position="275"/>
    </location>
</feature>
<reference evidence="3" key="1">
    <citation type="submission" date="2022-07" db="EMBL/GenBank/DDBJ databases">
        <title>Draft genome sequence of Zalerion maritima ATCC 34329, a (micro)plastics degrading marine fungus.</title>
        <authorList>
            <person name="Paco A."/>
            <person name="Goncalves M.F.M."/>
            <person name="Rocha-Santos T.A.P."/>
            <person name="Alves A."/>
        </authorList>
    </citation>
    <scope>NUCLEOTIDE SEQUENCE</scope>
    <source>
        <strain evidence="3">ATCC 34329</strain>
    </source>
</reference>
<dbReference type="Proteomes" id="UP001201980">
    <property type="component" value="Unassembled WGS sequence"/>
</dbReference>
<feature type="transmembrane region" description="Helical" evidence="2">
    <location>
        <begin position="110"/>
        <end position="129"/>
    </location>
</feature>
<feature type="transmembrane region" description="Helical" evidence="2">
    <location>
        <begin position="220"/>
        <end position="241"/>
    </location>
</feature>
<name>A0AAD5RWA2_9PEZI</name>
<evidence type="ECO:0000313" key="3">
    <source>
        <dbReference type="EMBL" id="KAJ2905527.1"/>
    </source>
</evidence>
<organism evidence="3 4">
    <name type="scientific">Zalerion maritima</name>
    <dbReference type="NCBI Taxonomy" id="339359"/>
    <lineage>
        <taxon>Eukaryota</taxon>
        <taxon>Fungi</taxon>
        <taxon>Dikarya</taxon>
        <taxon>Ascomycota</taxon>
        <taxon>Pezizomycotina</taxon>
        <taxon>Sordariomycetes</taxon>
        <taxon>Lulworthiomycetidae</taxon>
        <taxon>Lulworthiales</taxon>
        <taxon>Lulworthiaceae</taxon>
        <taxon>Zalerion</taxon>
    </lineage>
</organism>
<feature type="region of interest" description="Disordered" evidence="1">
    <location>
        <begin position="1"/>
        <end position="87"/>
    </location>
</feature>
<sequence>MPQAKLHSASPTRHSCQQKRTRYSNQHGAKTTYPRSKSQSSSTRHPYHRRRNGPPPSTPLSRRGTATEAEEEYPPYAVHLTRPNLENLRSNTSQTAYVSMPLDQDAVPKWYMILAALFSWLLLAGYVILPGAFTAVGSYIPRAKSAHLSPKTREGSEIEASPAQAPNATSSNSGEAILKSIKTAPLTVLGGILIGMGALGMLTVGFRWHRNYAWLITRLLIPGGMNAAAGMLSTFTCVYTQQGGEWSASATAALSVESAVLALCLAMFVRCGLLLGRMRRDHHSHNGMTTWNSAEKKRYGADRPQPKGREVRFEAMMKRDGDDGDYVVVEEYETPLGNIV</sequence>
<keyword evidence="2" id="KW-0812">Transmembrane</keyword>
<protein>
    <submittedName>
        <fullName evidence="3">Uncharacterized protein</fullName>
    </submittedName>
</protein>
<feature type="region of interest" description="Disordered" evidence="1">
    <location>
        <begin position="150"/>
        <end position="171"/>
    </location>
</feature>
<keyword evidence="4" id="KW-1185">Reference proteome</keyword>
<feature type="transmembrane region" description="Helical" evidence="2">
    <location>
        <begin position="188"/>
        <end position="208"/>
    </location>
</feature>
<proteinExistence type="predicted"/>
<dbReference type="EMBL" id="JAKWBI020000030">
    <property type="protein sequence ID" value="KAJ2905527.1"/>
    <property type="molecule type" value="Genomic_DNA"/>
</dbReference>
<keyword evidence="2" id="KW-0472">Membrane</keyword>
<keyword evidence="2" id="KW-1133">Transmembrane helix</keyword>
<comment type="caution">
    <text evidence="3">The sequence shown here is derived from an EMBL/GenBank/DDBJ whole genome shotgun (WGS) entry which is preliminary data.</text>
</comment>